<protein>
    <recommendedName>
        <fullName evidence="1 3">Biotin carboxyl carrier protein of acetyl-CoA carboxylase</fullName>
    </recommendedName>
</protein>
<dbReference type="InterPro" id="IPR050709">
    <property type="entry name" value="Biotin_Carboxyl_Carrier/Decarb"/>
</dbReference>
<dbReference type="GO" id="GO:0003989">
    <property type="term" value="F:acetyl-CoA carboxylase activity"/>
    <property type="evidence" value="ECO:0007669"/>
    <property type="project" value="InterPro"/>
</dbReference>
<dbReference type="PANTHER" id="PTHR45266:SF3">
    <property type="entry name" value="OXALOACETATE DECARBOXYLASE ALPHA CHAIN"/>
    <property type="match status" value="1"/>
</dbReference>
<keyword evidence="6" id="KW-1185">Reference proteome</keyword>
<gene>
    <name evidence="5" type="primary">accB</name>
    <name evidence="5" type="ORF">PXC00_06790</name>
</gene>
<keyword evidence="5" id="KW-0436">Ligase</keyword>
<comment type="pathway">
    <text evidence="3">Lipid metabolism; fatty acid biosynthesis.</text>
</comment>
<keyword evidence="3" id="KW-0443">Lipid metabolism</keyword>
<sequence>MDLQAVKELAQLMEEKGLTSLEVEEEGQRICLKKEVQASVQMVPALSTLPEVAPAVPAVAEKNGVVDFNAITEVKSPMVGTVYIAPSPGTEPFVQVGDKVKKGQVLCVIEAMKLMNEFPSPQDGEVVDICIEDGQLIEYGQCLFKIY</sequence>
<dbReference type="FunFam" id="2.40.50.100:FF:000003">
    <property type="entry name" value="Acetyl-CoA carboxylase biotin carboxyl carrier protein"/>
    <property type="match status" value="1"/>
</dbReference>
<keyword evidence="3" id="KW-0275">Fatty acid biosynthesis</keyword>
<reference evidence="5" key="1">
    <citation type="submission" date="2023-09" db="EMBL/GenBank/DDBJ databases">
        <authorList>
            <person name="Zeng C."/>
        </authorList>
    </citation>
    <scope>NUCLEOTIDE SEQUENCE</scope>
    <source>
        <strain evidence="5">ZCY20-5</strain>
    </source>
</reference>
<dbReference type="AlphaFoldDB" id="A0AA97DCW1"/>
<dbReference type="KEGG" id="carl:PXC00_06790"/>
<dbReference type="EMBL" id="CP135996">
    <property type="protein sequence ID" value="WOC33569.1"/>
    <property type="molecule type" value="Genomic_DNA"/>
</dbReference>
<dbReference type="PRINTS" id="PR01071">
    <property type="entry name" value="ACOABIOTINCC"/>
</dbReference>
<evidence type="ECO:0000313" key="6">
    <source>
        <dbReference type="Proteomes" id="UP001300604"/>
    </source>
</evidence>
<dbReference type="GO" id="GO:0006633">
    <property type="term" value="P:fatty acid biosynthetic process"/>
    <property type="evidence" value="ECO:0007669"/>
    <property type="project" value="UniProtKB-KW"/>
</dbReference>
<dbReference type="InterPro" id="IPR001249">
    <property type="entry name" value="AcCoA_biotinCC"/>
</dbReference>
<keyword evidence="3" id="KW-0276">Fatty acid metabolism</keyword>
<keyword evidence="2 3" id="KW-0092">Biotin</keyword>
<dbReference type="Proteomes" id="UP001300604">
    <property type="component" value="Chromosome"/>
</dbReference>
<dbReference type="PROSITE" id="PS50968">
    <property type="entry name" value="BIOTINYL_LIPOYL"/>
    <property type="match status" value="1"/>
</dbReference>
<proteinExistence type="predicted"/>
<evidence type="ECO:0000256" key="3">
    <source>
        <dbReference type="RuleBase" id="RU364072"/>
    </source>
</evidence>
<organism evidence="5 6">
    <name type="scientific">Caproicibacterium argilliputei</name>
    <dbReference type="NCBI Taxonomy" id="3030016"/>
    <lineage>
        <taxon>Bacteria</taxon>
        <taxon>Bacillati</taxon>
        <taxon>Bacillota</taxon>
        <taxon>Clostridia</taxon>
        <taxon>Eubacteriales</taxon>
        <taxon>Oscillospiraceae</taxon>
        <taxon>Caproicibacterium</taxon>
    </lineage>
</organism>
<dbReference type="SUPFAM" id="SSF51230">
    <property type="entry name" value="Single hybrid motif"/>
    <property type="match status" value="1"/>
</dbReference>
<dbReference type="GO" id="GO:0009317">
    <property type="term" value="C:acetyl-CoA carboxylase complex"/>
    <property type="evidence" value="ECO:0007669"/>
    <property type="project" value="InterPro"/>
</dbReference>
<name>A0AA97DCW1_9FIRM</name>
<evidence type="ECO:0000256" key="1">
    <source>
        <dbReference type="ARBA" id="ARBA00017562"/>
    </source>
</evidence>
<dbReference type="InterPro" id="IPR011053">
    <property type="entry name" value="Single_hybrid_motif"/>
</dbReference>
<dbReference type="NCBIfam" id="TIGR00531">
    <property type="entry name" value="BCCP"/>
    <property type="match status" value="1"/>
</dbReference>
<dbReference type="RefSeq" id="WP_275846363.1">
    <property type="nucleotide sequence ID" value="NZ_CP135996.1"/>
</dbReference>
<keyword evidence="3" id="KW-0444">Lipid biosynthesis</keyword>
<dbReference type="Gene3D" id="2.40.50.100">
    <property type="match status" value="1"/>
</dbReference>
<dbReference type="CDD" id="cd06850">
    <property type="entry name" value="biotinyl_domain"/>
    <property type="match status" value="1"/>
</dbReference>
<evidence type="ECO:0000259" key="4">
    <source>
        <dbReference type="PROSITE" id="PS50968"/>
    </source>
</evidence>
<accession>A0AA97DCW1</accession>
<comment type="function">
    <text evidence="3">This protein is a component of the acetyl coenzyme A carboxylase complex; first, biotin carboxylase catalyzes the carboxylation of the carrier protein and then the transcarboxylase transfers the carboxyl group to form malonyl-CoA.</text>
</comment>
<dbReference type="InterPro" id="IPR000089">
    <property type="entry name" value="Biotin_lipoyl"/>
</dbReference>
<evidence type="ECO:0000313" key="5">
    <source>
        <dbReference type="EMBL" id="WOC33569.1"/>
    </source>
</evidence>
<dbReference type="PANTHER" id="PTHR45266">
    <property type="entry name" value="OXALOACETATE DECARBOXYLASE ALPHA CHAIN"/>
    <property type="match status" value="1"/>
</dbReference>
<evidence type="ECO:0000256" key="2">
    <source>
        <dbReference type="ARBA" id="ARBA00023267"/>
    </source>
</evidence>
<feature type="domain" description="Lipoyl-binding" evidence="4">
    <location>
        <begin position="71"/>
        <end position="147"/>
    </location>
</feature>
<dbReference type="Pfam" id="PF00364">
    <property type="entry name" value="Biotin_lipoyl"/>
    <property type="match status" value="1"/>
</dbReference>
<reference evidence="5" key="2">
    <citation type="submission" date="2024-06" db="EMBL/GenBank/DDBJ databases">
        <title>Caproicibacterium argilliputei sp. nov, a novel caproic acid producing anaerobic bacterium isolated from pit mud.</title>
        <authorList>
            <person name="Xia S."/>
        </authorList>
    </citation>
    <scope>NUCLEOTIDE SEQUENCE</scope>
    <source>
        <strain evidence="5">ZCY20-5</strain>
    </source>
</reference>